<proteinExistence type="predicted"/>
<dbReference type="RefSeq" id="WP_190469198.1">
    <property type="nucleotide sequence ID" value="NZ_JACJPW010000067.1"/>
</dbReference>
<keyword evidence="4" id="KW-1185">Reference proteome</keyword>
<comment type="caution">
    <text evidence="3">The sequence shown here is derived from an EMBL/GenBank/DDBJ whole genome shotgun (WGS) entry which is preliminary data.</text>
</comment>
<keyword evidence="2" id="KW-0472">Membrane</keyword>
<keyword evidence="2" id="KW-0812">Transmembrane</keyword>
<evidence type="ECO:0000313" key="3">
    <source>
        <dbReference type="EMBL" id="MBD2183896.1"/>
    </source>
</evidence>
<accession>A0A926VH37</accession>
<evidence type="ECO:0000313" key="4">
    <source>
        <dbReference type="Proteomes" id="UP000641646"/>
    </source>
</evidence>
<reference evidence="3" key="2">
    <citation type="submission" date="2020-08" db="EMBL/GenBank/DDBJ databases">
        <authorList>
            <person name="Chen M."/>
            <person name="Teng W."/>
            <person name="Zhao L."/>
            <person name="Hu C."/>
            <person name="Zhou Y."/>
            <person name="Han B."/>
            <person name="Song L."/>
            <person name="Shu W."/>
        </authorList>
    </citation>
    <scope>NUCLEOTIDE SEQUENCE</scope>
    <source>
        <strain evidence="3">FACHB-1375</strain>
    </source>
</reference>
<feature type="compositionally biased region" description="Pro residues" evidence="1">
    <location>
        <begin position="139"/>
        <end position="151"/>
    </location>
</feature>
<dbReference type="InterPro" id="IPR007813">
    <property type="entry name" value="PilN"/>
</dbReference>
<evidence type="ECO:0000256" key="1">
    <source>
        <dbReference type="SAM" id="MobiDB-lite"/>
    </source>
</evidence>
<feature type="transmembrane region" description="Helical" evidence="2">
    <location>
        <begin position="36"/>
        <end position="59"/>
    </location>
</feature>
<evidence type="ECO:0000256" key="2">
    <source>
        <dbReference type="SAM" id="Phobius"/>
    </source>
</evidence>
<name>A0A926VH37_9CYAN</name>
<protein>
    <submittedName>
        <fullName evidence="3">PilN domain-containing protein</fullName>
    </submittedName>
</protein>
<reference evidence="3" key="1">
    <citation type="journal article" date="2015" name="ISME J.">
        <title>Draft Genome Sequence of Streptomyces incarnatus NRRL8089, which Produces the Nucleoside Antibiotic Sinefungin.</title>
        <authorList>
            <person name="Oshima K."/>
            <person name="Hattori M."/>
            <person name="Shimizu H."/>
            <person name="Fukuda K."/>
            <person name="Nemoto M."/>
            <person name="Inagaki K."/>
            <person name="Tamura T."/>
        </authorList>
    </citation>
    <scope>NUCLEOTIDE SEQUENCE</scope>
    <source>
        <strain evidence="3">FACHB-1375</strain>
    </source>
</reference>
<organism evidence="3 4">
    <name type="scientific">Aerosakkonema funiforme FACHB-1375</name>
    <dbReference type="NCBI Taxonomy" id="2949571"/>
    <lineage>
        <taxon>Bacteria</taxon>
        <taxon>Bacillati</taxon>
        <taxon>Cyanobacteriota</taxon>
        <taxon>Cyanophyceae</taxon>
        <taxon>Oscillatoriophycideae</taxon>
        <taxon>Aerosakkonematales</taxon>
        <taxon>Aerosakkonemataceae</taxon>
        <taxon>Aerosakkonema</taxon>
    </lineage>
</organism>
<dbReference type="Proteomes" id="UP000641646">
    <property type="component" value="Unassembled WGS sequence"/>
</dbReference>
<dbReference type="AlphaFoldDB" id="A0A926VH37"/>
<dbReference type="PANTHER" id="PTHR40278:SF1">
    <property type="entry name" value="DNA UTILIZATION PROTEIN HOFN"/>
    <property type="match status" value="1"/>
</dbReference>
<gene>
    <name evidence="3" type="ORF">H6G03_22985</name>
</gene>
<dbReference type="PANTHER" id="PTHR40278">
    <property type="entry name" value="DNA UTILIZATION PROTEIN HOFN"/>
    <property type="match status" value="1"/>
</dbReference>
<feature type="compositionally biased region" description="Low complexity" evidence="1">
    <location>
        <begin position="152"/>
        <end position="162"/>
    </location>
</feature>
<dbReference type="Pfam" id="PF05137">
    <property type="entry name" value="PilN"/>
    <property type="match status" value="1"/>
</dbReference>
<sequence length="275" mass="29666">MYSLEVNFLKDREGILPPPPGGGGPTRPPVPVNQKMLMFAGVAVGILLPLAAGGAWLFLDNQIQQLISRGATLDQELGGLQAQEKQRDELLAKFGQIQSETKDLATVFDQMKPWSAILQDVRDRLPPGVQVTTITQTKAPPPTAPAAPPQGTPAQPAATPPTTDRIELVGVANSFSNVNDLVLTLQKSSFFKDTDTKLISAALIDNPIQLYVPPSQTGSTASFQPPKLPKVVQFKIETYQSEKPATEMLKELETKGALGLVTRVENLQQQGVLKK</sequence>
<keyword evidence="2" id="KW-1133">Transmembrane helix</keyword>
<dbReference type="InterPro" id="IPR052534">
    <property type="entry name" value="Extracell_DNA_Util/SecSys_Comp"/>
</dbReference>
<feature type="region of interest" description="Disordered" evidence="1">
    <location>
        <begin position="135"/>
        <end position="162"/>
    </location>
</feature>
<dbReference type="EMBL" id="JACJPW010000067">
    <property type="protein sequence ID" value="MBD2183896.1"/>
    <property type="molecule type" value="Genomic_DNA"/>
</dbReference>